<dbReference type="OrthoDB" id="161150at2759"/>
<evidence type="ECO:0000313" key="1">
    <source>
        <dbReference type="EMBL" id="RLN59940.1"/>
    </source>
</evidence>
<accession>A0A3F2RZP4</accession>
<dbReference type="AlphaFoldDB" id="A0A3F2RZP4"/>
<gene>
    <name evidence="1" type="ORF">BBJ29_006386</name>
    <name evidence="2" type="ORF">BBP00_00002147</name>
</gene>
<evidence type="ECO:0000313" key="3">
    <source>
        <dbReference type="Proteomes" id="UP000277300"/>
    </source>
</evidence>
<dbReference type="Proteomes" id="UP000277300">
    <property type="component" value="Unassembled WGS sequence"/>
</dbReference>
<protein>
    <submittedName>
        <fullName evidence="2">Uncharacterized protein</fullName>
    </submittedName>
</protein>
<dbReference type="Proteomes" id="UP000284657">
    <property type="component" value="Unassembled WGS sequence"/>
</dbReference>
<evidence type="ECO:0000313" key="2">
    <source>
        <dbReference type="EMBL" id="RLN66539.1"/>
    </source>
</evidence>
<sequence length="69" mass="7880">MEVLRTTELSDKAAAKVLKKFVESKEGEENTDLMMNEEVKSQLTQVLAHLEGKKIEIQPQTDEYQYGAH</sequence>
<comment type="caution">
    <text evidence="2">The sequence shown here is derived from an EMBL/GenBank/DDBJ whole genome shotgun (WGS) entry which is preliminary data.</text>
</comment>
<name>A0A3F2RZP4_9STRA</name>
<reference evidence="3 4" key="1">
    <citation type="submission" date="2018-07" db="EMBL/GenBank/DDBJ databases">
        <title>Genome sequencing of oomycete isolates from Chile give support for New Zealand origin for Phytophthora kernoviae and make available the first Nothophytophthora sp. genome.</title>
        <authorList>
            <person name="Studholme D.J."/>
            <person name="Sanfuentes E."/>
            <person name="Panda P."/>
            <person name="Hill R."/>
            <person name="Sambles C."/>
            <person name="Grant M."/>
            <person name="Williams N.M."/>
            <person name="Mcdougal R.L."/>
        </authorList>
    </citation>
    <scope>NUCLEOTIDE SEQUENCE [LARGE SCALE GENOMIC DNA]</scope>
    <source>
        <strain evidence="2">Chile6</strain>
        <strain evidence="1">Chile7</strain>
    </source>
</reference>
<dbReference type="EMBL" id="MBDO02000035">
    <property type="protein sequence ID" value="RLN66539.1"/>
    <property type="molecule type" value="Genomic_DNA"/>
</dbReference>
<dbReference type="EMBL" id="MBAD02001012">
    <property type="protein sequence ID" value="RLN59940.1"/>
    <property type="molecule type" value="Genomic_DNA"/>
</dbReference>
<organism evidence="2 3">
    <name type="scientific">Phytophthora kernoviae</name>
    <dbReference type="NCBI Taxonomy" id="325452"/>
    <lineage>
        <taxon>Eukaryota</taxon>
        <taxon>Sar</taxon>
        <taxon>Stramenopiles</taxon>
        <taxon>Oomycota</taxon>
        <taxon>Peronosporomycetes</taxon>
        <taxon>Peronosporales</taxon>
        <taxon>Peronosporaceae</taxon>
        <taxon>Phytophthora</taxon>
    </lineage>
</organism>
<proteinExistence type="predicted"/>
<evidence type="ECO:0000313" key="4">
    <source>
        <dbReference type="Proteomes" id="UP000284657"/>
    </source>
</evidence>